<dbReference type="InterPro" id="IPR032691">
    <property type="entry name" value="Mon2/Sec7/BIG1-like_HUS"/>
</dbReference>
<protein>
    <submittedName>
        <fullName evidence="5">Similar to S.cerevisiae protein MON2 (Protein with a role in endocytosis and vacuole integrity)</fullName>
    </submittedName>
</protein>
<dbReference type="EMBL" id="LT671821">
    <property type="protein sequence ID" value="SHO76292.1"/>
    <property type="molecule type" value="Genomic_DNA"/>
</dbReference>
<dbReference type="Proteomes" id="UP000186303">
    <property type="component" value="Chromosome 1"/>
</dbReference>
<reference evidence="6" key="1">
    <citation type="journal article" date="2017" name="Nucleic Acids Res.">
        <title>Proteogenomics produces comprehensive and highly accurate protein-coding gene annotation in a complete genome assembly of Malassezia sympodialis.</title>
        <authorList>
            <person name="Zhu Y."/>
            <person name="Engstroem P.G."/>
            <person name="Tellgren-Roth C."/>
            <person name="Baudo C.D."/>
            <person name="Kennell J.C."/>
            <person name="Sun S."/>
            <person name="Billmyre R.B."/>
            <person name="Schroeder M.S."/>
            <person name="Andersson A."/>
            <person name="Holm T."/>
            <person name="Sigurgeirsson B."/>
            <person name="Wu G."/>
            <person name="Sankaranarayanan S.R."/>
            <person name="Siddharthan R."/>
            <person name="Sanyal K."/>
            <person name="Lundeberg J."/>
            <person name="Nystedt B."/>
            <person name="Boekhout T."/>
            <person name="Dawson T.L. Jr."/>
            <person name="Heitman J."/>
            <person name="Scheynius A."/>
            <person name="Lehtioe J."/>
        </authorList>
    </citation>
    <scope>NUCLEOTIDE SEQUENCE [LARGE SCALE GENOMIC DNA]</scope>
    <source>
        <strain evidence="6">ATCC 42132</strain>
    </source>
</reference>
<evidence type="ECO:0000259" key="4">
    <source>
        <dbReference type="Pfam" id="PF16213"/>
    </source>
</evidence>
<evidence type="ECO:0000256" key="1">
    <source>
        <dbReference type="ARBA" id="ARBA00022448"/>
    </source>
</evidence>
<dbReference type="InterPro" id="IPR016024">
    <property type="entry name" value="ARM-type_fold"/>
</dbReference>
<accession>A0A1M8A1E3</accession>
<proteinExistence type="predicted"/>
<dbReference type="OrthoDB" id="1470350at2759"/>
<sequence>MPQRIVSELQVLVAETRRKYPEVRASAEKVLHQLQSDTDGTIVALRQCQDVSDHPLVQPIVQACETRSPKVIQIALSLLHRGIMLRAIPEASLVLFVDTLHTLLTAPGRADVDVQLKILQTVSALLLNYECVTSKLLSRALMLCFSLYEHSRVAVVSSTAAATLRQNIMTVFDKVHKEDRIFDAIESEDAAAQAPLPAYSAQLPDGPVTLFPSSSDAYLVLNDLCALADGEPASFLPLTTLSKPFVLELLESVLINHASLFLQARHRELVYVLRSAVCPLLLKALTDPPPFSEYVRVIRLVRLLLREFSEEVVLEIEMLLRALLKTMNDRHIYWQNILAWETVRALFSDISFLQRLWQWFDGRQDVPEPPRVFASLLTSLAEGTHKARQMLMVDAALAAAFEQRPSVAATNTRKVSNSFYDAAVAGVRSAAEGLLSPRLESLTTESVPSVSLLDQLDKTDAPPMASAAIPSTYMPWLVLQSLVHLAHGLATLASTQIPLLAASTRTVNEGLSFFLTVSGADKYFEQALQALTNLTQAAGSAAFNKERDLLLGTLCDLAVPSAAYSGQALGARNLAAQAALVQLCMALAERLGARWRPVLQCVCQALACLNPKETAMNPAELPERPSSLPVPDGTLRYLSPPVLEHLPEQLRSVVEYVASLDEATRTDFAQVFARLLRDRVYDALESSAMPAVILAQFERFIRACAPAVAVDLPNGVWPALMELLTMAEDANLVGGRRIMCARVLDESLQQILRVIPQDSEASVRQREVLEALALQGTMKRRVLATDVSLRRLALDTLQYILETHAHALVDGWATVFSTCNAAAKDASAIHEAGTPPVPILRTAFSCVQLVCGSHLSSLSDDDLRTCMATLSSFSLQREDVAMALRANGTLWDLTEDIERRQQAHQANLWLALLQHWRDVAQGPQPDVAAGALANLFQVLVQYSASLQRHDWYSVLDEVLMPLVEGDAPSPLAFEGTARILVMAKDLRCAEAWTGMWMRWLGRIQQVFATGPDNVAHAAIQALYDILEARIEPAALWRPTWTCIQDLSGLRHNASLADLSTIVQLLQTWHAQRDRSWHANDSHLMTKALAGCMQRGMQCDIRASTSDLRRLASLVQQALEQLLAEDKAHELVLQCARQCCSAALDIMEKEPLPASRVHNLCMELADRWLHLWQSTYRTEAEKPVLYASAVPDMLVLLRQPLSKFPIPYVPNVWRSCMSVLTDVSQASMNVQLAPSPLLKFWETMFTTMATALQAPARQRPTDDEDMCIWYLLQSIEQVLGRASAQATLQHSLTKFVREILPVTRLYSSRGSPHWPPHSSYRERTAYWVWTMLFCLCSKEDGIWTSAILPVLLSQCEDVLYAYAQDLRIRGAIPMPRVRIEEVNFLLQSLLTLRLPANSSETAGAVSDPSVVHLFKLAPLIDDIATIPFSTCASPQKACIGTSLPPLPCEGRAGVSVPPTTPQALAREALQLRTSCMTT</sequence>
<evidence type="ECO:0000313" key="5">
    <source>
        <dbReference type="EMBL" id="SHO76292.1"/>
    </source>
</evidence>
<keyword evidence="6" id="KW-1185">Reference proteome</keyword>
<name>A0A1M8A1E3_MALS4</name>
<evidence type="ECO:0000256" key="2">
    <source>
        <dbReference type="ARBA" id="ARBA00022927"/>
    </source>
</evidence>
<feature type="domain" description="Mon2/Sec7/BIG1-like dimerisation and cyclophilin-binding" evidence="4">
    <location>
        <begin position="4"/>
        <end position="179"/>
    </location>
</feature>
<gene>
    <name evidence="5" type="ORF">MSYG_0630</name>
</gene>
<dbReference type="Pfam" id="PF16213">
    <property type="entry name" value="DCB"/>
    <property type="match status" value="1"/>
</dbReference>
<evidence type="ECO:0000313" key="6">
    <source>
        <dbReference type="Proteomes" id="UP000186303"/>
    </source>
</evidence>
<dbReference type="GO" id="GO:0005794">
    <property type="term" value="C:Golgi apparatus"/>
    <property type="evidence" value="ECO:0007669"/>
    <property type="project" value="UniProtKB-ARBA"/>
</dbReference>
<dbReference type="GO" id="GO:0015031">
    <property type="term" value="P:protein transport"/>
    <property type="evidence" value="ECO:0007669"/>
    <property type="project" value="UniProtKB-KW"/>
</dbReference>
<dbReference type="OMA" id="ANGTLWD"/>
<keyword evidence="2" id="KW-0653">Protein transport</keyword>
<keyword evidence="1" id="KW-0813">Transport</keyword>
<feature type="domain" description="Mon2/Sec7/BIG1-like HUS" evidence="3">
    <location>
        <begin position="215"/>
        <end position="365"/>
    </location>
</feature>
<dbReference type="STRING" id="1230383.A0A1M8A1E3"/>
<organism evidence="5 6">
    <name type="scientific">Malassezia sympodialis (strain ATCC 42132)</name>
    <name type="common">Atopic eczema-associated yeast</name>
    <dbReference type="NCBI Taxonomy" id="1230383"/>
    <lineage>
        <taxon>Eukaryota</taxon>
        <taxon>Fungi</taxon>
        <taxon>Dikarya</taxon>
        <taxon>Basidiomycota</taxon>
        <taxon>Ustilaginomycotina</taxon>
        <taxon>Malasseziomycetes</taxon>
        <taxon>Malasseziales</taxon>
        <taxon>Malasseziaceae</taxon>
        <taxon>Malassezia</taxon>
    </lineage>
</organism>
<dbReference type="Pfam" id="PF12783">
    <property type="entry name" value="Sec7-like_HUS"/>
    <property type="match status" value="1"/>
</dbReference>
<dbReference type="InterPro" id="IPR032629">
    <property type="entry name" value="DCB_dom"/>
</dbReference>
<evidence type="ECO:0000259" key="3">
    <source>
        <dbReference type="Pfam" id="PF12783"/>
    </source>
</evidence>
<dbReference type="VEuPathDB" id="FungiDB:MSYG_0630"/>
<dbReference type="SUPFAM" id="SSF48371">
    <property type="entry name" value="ARM repeat"/>
    <property type="match status" value="2"/>
</dbReference>